<dbReference type="GO" id="GO:0043047">
    <property type="term" value="F:single-stranded telomeric DNA binding"/>
    <property type="evidence" value="ECO:0000318"/>
    <property type="project" value="GO_Central"/>
</dbReference>
<evidence type="ECO:0000256" key="2">
    <source>
        <dbReference type="ARBA" id="ARBA00005690"/>
    </source>
</evidence>
<evidence type="ECO:0000256" key="3">
    <source>
        <dbReference type="ARBA" id="ARBA00022705"/>
    </source>
</evidence>
<keyword evidence="8 9" id="KW-0539">Nucleus</keyword>
<dbReference type="InterPro" id="IPR013955">
    <property type="entry name" value="Rep_factor-A_C"/>
</dbReference>
<dbReference type="PANTHER" id="PTHR47165">
    <property type="entry name" value="OS03G0429900 PROTEIN"/>
    <property type="match status" value="1"/>
</dbReference>
<accession>A0A2A6CQU5</accession>
<dbReference type="GO" id="GO:0008270">
    <property type="term" value="F:zinc ion binding"/>
    <property type="evidence" value="ECO:0007669"/>
    <property type="project" value="UniProtKB-KW"/>
</dbReference>
<evidence type="ECO:0000256" key="4">
    <source>
        <dbReference type="ARBA" id="ARBA00022723"/>
    </source>
</evidence>
<dbReference type="AlphaFoldDB" id="A0A2A6CQU5"/>
<evidence type="ECO:0000256" key="9">
    <source>
        <dbReference type="RuleBase" id="RU364130"/>
    </source>
</evidence>
<dbReference type="CDD" id="cd04475">
    <property type="entry name" value="RPA1_DBD_B"/>
    <property type="match status" value="1"/>
</dbReference>
<keyword evidence="6 9" id="KW-0862">Zinc</keyword>
<dbReference type="CDD" id="cd04474">
    <property type="entry name" value="RPA1_DBD_A"/>
    <property type="match status" value="1"/>
</dbReference>
<dbReference type="GO" id="GO:0051321">
    <property type="term" value="P:meiotic cell cycle"/>
    <property type="evidence" value="ECO:0000318"/>
    <property type="project" value="GO_Central"/>
</dbReference>
<dbReference type="GO" id="GO:0007004">
    <property type="term" value="P:telomere maintenance via telomerase"/>
    <property type="evidence" value="ECO:0000318"/>
    <property type="project" value="GO_Central"/>
</dbReference>
<dbReference type="GO" id="GO:0006289">
    <property type="term" value="P:nucleotide-excision repair"/>
    <property type="evidence" value="ECO:0000318"/>
    <property type="project" value="GO_Central"/>
</dbReference>
<gene>
    <name evidence="10" type="primary">WBGene00114986</name>
</gene>
<proteinExistence type="inferred from homology"/>
<dbReference type="Pfam" id="PF16900">
    <property type="entry name" value="REPA_OB_2"/>
    <property type="match status" value="1"/>
</dbReference>
<dbReference type="GO" id="GO:0005662">
    <property type="term" value="C:DNA replication factor A complex"/>
    <property type="evidence" value="ECO:0000318"/>
    <property type="project" value="GO_Central"/>
</dbReference>
<dbReference type="OrthoDB" id="1751331at2759"/>
<dbReference type="Pfam" id="PF08646">
    <property type="entry name" value="Rep_fac-A_C"/>
    <property type="match status" value="1"/>
</dbReference>
<evidence type="ECO:0000256" key="1">
    <source>
        <dbReference type="ARBA" id="ARBA00004123"/>
    </source>
</evidence>
<evidence type="ECO:0000256" key="5">
    <source>
        <dbReference type="ARBA" id="ARBA00022771"/>
    </source>
</evidence>
<keyword evidence="4 9" id="KW-0479">Metal-binding</keyword>
<comment type="similarity">
    <text evidence="2 9">Belongs to the replication factor A protein 1 family.</text>
</comment>
<dbReference type="InterPro" id="IPR047192">
    <property type="entry name" value="Euk_RPA1_DBD_C"/>
</dbReference>
<dbReference type="GO" id="GO:0000724">
    <property type="term" value="P:double-strand break repair via homologous recombination"/>
    <property type="evidence" value="ECO:0000318"/>
    <property type="project" value="GO_Central"/>
</dbReference>
<dbReference type="CDD" id="cd04476">
    <property type="entry name" value="RPA1_DBD_C"/>
    <property type="match status" value="1"/>
</dbReference>
<accession>A0A8R1UJQ8</accession>
<evidence type="ECO:0000256" key="7">
    <source>
        <dbReference type="ARBA" id="ARBA00023125"/>
    </source>
</evidence>
<reference evidence="10" key="2">
    <citation type="submission" date="2022-06" db="UniProtKB">
        <authorList>
            <consortium name="EnsemblMetazoa"/>
        </authorList>
    </citation>
    <scope>IDENTIFICATION</scope>
    <source>
        <strain evidence="10">PS312</strain>
    </source>
</reference>
<dbReference type="InterPro" id="IPR012340">
    <property type="entry name" value="NA-bd_OB-fold"/>
</dbReference>
<keyword evidence="3 9" id="KW-0235">DNA replication</keyword>
<comment type="subunit">
    <text evidence="9">Component of the heterotrimeric canonical replication protein A complex (RPA).</text>
</comment>
<dbReference type="Proteomes" id="UP000005239">
    <property type="component" value="Unassembled WGS sequence"/>
</dbReference>
<evidence type="ECO:0000256" key="8">
    <source>
        <dbReference type="ARBA" id="ARBA00023242"/>
    </source>
</evidence>
<dbReference type="FunFam" id="2.40.50.140:FF:000209">
    <property type="entry name" value="Replication protein A1, small"/>
    <property type="match status" value="1"/>
</dbReference>
<organism evidence="10 11">
    <name type="scientific">Pristionchus pacificus</name>
    <name type="common">Parasitic nematode worm</name>
    <dbReference type="NCBI Taxonomy" id="54126"/>
    <lineage>
        <taxon>Eukaryota</taxon>
        <taxon>Metazoa</taxon>
        <taxon>Ecdysozoa</taxon>
        <taxon>Nematoda</taxon>
        <taxon>Chromadorea</taxon>
        <taxon>Rhabditida</taxon>
        <taxon>Rhabditina</taxon>
        <taxon>Diplogasteromorpha</taxon>
        <taxon>Diplogasteroidea</taxon>
        <taxon>Neodiplogasteridae</taxon>
        <taxon>Pristionchus</taxon>
    </lineage>
</organism>
<dbReference type="InterPro" id="IPR031657">
    <property type="entry name" value="REPA_OB_2"/>
</dbReference>
<keyword evidence="11" id="KW-1185">Reference proteome</keyword>
<dbReference type="InterPro" id="IPR004591">
    <property type="entry name" value="Rfa1"/>
</dbReference>
<evidence type="ECO:0000256" key="6">
    <source>
        <dbReference type="ARBA" id="ARBA00022833"/>
    </source>
</evidence>
<dbReference type="EnsemblMetazoa" id="PPA25432.1">
    <property type="protein sequence ID" value="PPA25432.1"/>
    <property type="gene ID" value="WBGene00114986"/>
</dbReference>
<reference evidence="11" key="1">
    <citation type="journal article" date="2008" name="Nat. Genet.">
        <title>The Pristionchus pacificus genome provides a unique perspective on nematode lifestyle and parasitism.</title>
        <authorList>
            <person name="Dieterich C."/>
            <person name="Clifton S.W."/>
            <person name="Schuster L.N."/>
            <person name="Chinwalla A."/>
            <person name="Delehaunty K."/>
            <person name="Dinkelacker I."/>
            <person name="Fulton L."/>
            <person name="Fulton R."/>
            <person name="Godfrey J."/>
            <person name="Minx P."/>
            <person name="Mitreva M."/>
            <person name="Roeseler W."/>
            <person name="Tian H."/>
            <person name="Witte H."/>
            <person name="Yang S.P."/>
            <person name="Wilson R.K."/>
            <person name="Sommer R.J."/>
        </authorList>
    </citation>
    <scope>NUCLEOTIDE SEQUENCE [LARGE SCALE GENOMIC DNA]</scope>
    <source>
        <strain evidence="11">PS312</strain>
    </source>
</reference>
<dbReference type="PANTHER" id="PTHR47165:SF4">
    <property type="entry name" value="OS03G0429900 PROTEIN"/>
    <property type="match status" value="1"/>
</dbReference>
<dbReference type="NCBIfam" id="TIGR00617">
    <property type="entry name" value="rpa1"/>
    <property type="match status" value="1"/>
</dbReference>
<dbReference type="GO" id="GO:0003684">
    <property type="term" value="F:damaged DNA binding"/>
    <property type="evidence" value="ECO:0000318"/>
    <property type="project" value="GO_Central"/>
</dbReference>
<evidence type="ECO:0000313" key="10">
    <source>
        <dbReference type="EnsemblMetazoa" id="PPA25432.1"/>
    </source>
</evidence>
<dbReference type="GO" id="GO:0006260">
    <property type="term" value="P:DNA replication"/>
    <property type="evidence" value="ECO:0000318"/>
    <property type="project" value="GO_Central"/>
</dbReference>
<dbReference type="SUPFAM" id="SSF50249">
    <property type="entry name" value="Nucleic acid-binding proteins"/>
    <property type="match status" value="3"/>
</dbReference>
<protein>
    <recommendedName>
        <fullName evidence="9">Replication protein A subunit</fullName>
    </recommendedName>
</protein>
<dbReference type="FunFam" id="2.40.50.140:FF:000090">
    <property type="entry name" value="Replication protein A subunit"/>
    <property type="match status" value="1"/>
</dbReference>
<keyword evidence="7 9" id="KW-0238">DNA-binding</keyword>
<sequence>MATDACQKYIKDGKLTLSTGCINTSFIELNEASENAKIIQIINYKEDKNKKVGAFKAKIIDGAFAFHPVFFHESLAEQLVKDGIVNGAVNSENSPIIATYSLCPSNMAMESNRLPLMIKSYELLYTNCPALESEKSNLIKYSGDPEDHKGFDKTKITPVFIAVNGGVKTEKTEAPPTTISNPSIPIKVVAPLINKPIGMATRGAPPPMKTNSSGSSNQSFTPISAITPYASKWRIKGVVTSKEEMRTVKMKSGESKVFNFDVCDDKNSTIKCVAFGDVAERTYLVVQENQMLAISGCGVRQANKRFNNTGHEYELSINATSEVAPLKDGPVIVVQYELKNRVKLDELPRKVGESVDVLACIDKVNELNAFTSKNGGNFVKREVSLIDQTGVNINFVLWGDQAKNFPEHTEGQPLGIKGVFVKEFNGGLTLGTTGSTKYVLTPDVDGMAEMCEWYNNSRGTVQTQSLSTGNASEGSLGRDLRLLGTASALQLGRGEQVYMNVKGRIMSVKGETAIYKSCPSENCSKKVIENEDGYRCDKCNISGDKYKFTYMLQMEIADMTGQIWITMFGKNAEQFMGMTAEELAEIKNENPSEYEDIFHRLKFATRIFRIRAKSEVYNDEERIKYNAFTVDVPDYNKLNPILDTVIDRLNALPI</sequence>
<keyword evidence="5 9" id="KW-0863">Zinc-finger</keyword>
<dbReference type="Gene3D" id="2.40.50.140">
    <property type="entry name" value="Nucleic acid-binding proteins"/>
    <property type="match status" value="3"/>
</dbReference>
<comment type="subcellular location">
    <subcellularLocation>
        <location evidence="1 9">Nucleus</location>
    </subcellularLocation>
</comment>
<name>A0A2A6CQU5_PRIPA</name>
<comment type="function">
    <text evidence="9">As part of the heterotrimeric replication protein A complex (RPA/RP-A), binds and stabilizes single-stranded DNA intermediates, that form during DNA replication or upon DNA stress. It prevents their reannealing and in parallel, recruits and activates different proteins and complexes involved in DNA metabolism. Thereby, it plays an essential role both in DNA replication and the cellular response to DNA damage.</text>
</comment>
<evidence type="ECO:0000313" key="11">
    <source>
        <dbReference type="Proteomes" id="UP000005239"/>
    </source>
</evidence>